<organism evidence="2 3">
    <name type="scientific">Handelsmanbacteria sp. (strain RIFCSPLOWO2_12_FULL_64_10)</name>
    <dbReference type="NCBI Taxonomy" id="1817868"/>
    <lineage>
        <taxon>Bacteria</taxon>
        <taxon>Candidatus Handelsmaniibacteriota</taxon>
    </lineage>
</organism>
<accession>A0A1F6D632</accession>
<keyword evidence="1" id="KW-1133">Transmembrane helix</keyword>
<evidence type="ECO:0000313" key="2">
    <source>
        <dbReference type="EMBL" id="OGG56866.1"/>
    </source>
</evidence>
<proteinExistence type="predicted"/>
<reference evidence="2 3" key="1">
    <citation type="journal article" date="2016" name="Nat. Commun.">
        <title>Thousands of microbial genomes shed light on interconnected biogeochemical processes in an aquifer system.</title>
        <authorList>
            <person name="Anantharaman K."/>
            <person name="Brown C.T."/>
            <person name="Hug L.A."/>
            <person name="Sharon I."/>
            <person name="Castelle C.J."/>
            <person name="Probst A.J."/>
            <person name="Thomas B.C."/>
            <person name="Singh A."/>
            <person name="Wilkins M.J."/>
            <person name="Karaoz U."/>
            <person name="Brodie E.L."/>
            <person name="Williams K.H."/>
            <person name="Hubbard S.S."/>
            <person name="Banfield J.F."/>
        </authorList>
    </citation>
    <scope>NUCLEOTIDE SEQUENCE [LARGE SCALE GENOMIC DNA]</scope>
    <source>
        <strain evidence="3">RIFCSPLOWO2_12_FULL_64_10</strain>
    </source>
</reference>
<sequence>MNKNLFERLTFRLPWVAWLLVVESALAQVKNPFERSMFQSQASKGKETTFLLMIGGAFLLVGVLYIVRSYLRSRSASISLDDMADQDLTTVKRGFFGSFATMVSGKRSVRELALNRLVELDPPSLNCSIVRTADGREANEDAGRAVLFHMNGEMFLQDRAFFITTPDGIKAEDRALFSGEGEVMNLWFLHDRIPYTVNCEVRERMRFPAEMLRNMDPKIGVGYRLVPLTNVAKRDKRQTIRFSHKIGRGSLRVYPQVLFDVYIQKTDFRFPTEGSIPPRLNTVKPIPYRRPKEGDEADLSAERVVTAFKEAIRLNHSEDRVVYVSKPYMDERTNKCTLIGLGYAEVLGLGAQEAGRTIHIKKPMKSMRVGKNRRDPHYLNEGDIIVLDYMSRSPLDGKNEYYEMPCQIIKSGIENITIRPRRNPRQELNLPIELLDFSVNGLRFENSREFMGYVFEEGGQAETLEEQKETIESMGFVFTFYPKLRFTRDTEMHKPDLPLKFSILGKIARCEVEKNEDTAVTGHLKEFGVRYTYDPAEYSRDDFCWDRWTMIRPFKENSYFKEVHKSLNGLIAHLENQSKDFLEPRRPAAQAEEKVTA</sequence>
<evidence type="ECO:0000256" key="1">
    <source>
        <dbReference type="SAM" id="Phobius"/>
    </source>
</evidence>
<keyword evidence="1" id="KW-0472">Membrane</keyword>
<evidence type="ECO:0000313" key="3">
    <source>
        <dbReference type="Proteomes" id="UP000178606"/>
    </source>
</evidence>
<name>A0A1F6D632_HANXR</name>
<protein>
    <submittedName>
        <fullName evidence="2">Uncharacterized protein</fullName>
    </submittedName>
</protein>
<dbReference type="EMBL" id="MFKF01000023">
    <property type="protein sequence ID" value="OGG56866.1"/>
    <property type="molecule type" value="Genomic_DNA"/>
</dbReference>
<gene>
    <name evidence="2" type="ORF">A3F84_10770</name>
</gene>
<comment type="caution">
    <text evidence="2">The sequence shown here is derived from an EMBL/GenBank/DDBJ whole genome shotgun (WGS) entry which is preliminary data.</text>
</comment>
<dbReference type="Proteomes" id="UP000178606">
    <property type="component" value="Unassembled WGS sequence"/>
</dbReference>
<dbReference type="AlphaFoldDB" id="A0A1F6D632"/>
<keyword evidence="1" id="KW-0812">Transmembrane</keyword>
<feature type="transmembrane region" description="Helical" evidence="1">
    <location>
        <begin position="51"/>
        <end position="71"/>
    </location>
</feature>